<reference evidence="2 3" key="1">
    <citation type="submission" date="2021-05" db="EMBL/GenBank/DDBJ databases">
        <title>Draft Genome Sequences of Clinical Respiratory Isolates of Mycobacterium goodii Recovered in Ireland.</title>
        <authorList>
            <person name="Flanagan P.R."/>
            <person name="Mok S."/>
            <person name="Roycroft E."/>
            <person name="Rogers T.R."/>
            <person name="Fitzgibbon M."/>
        </authorList>
    </citation>
    <scope>NUCLEOTIDE SEQUENCE [LARGE SCALE GENOMIC DNA]</scope>
    <source>
        <strain evidence="2 3">14IE55</strain>
    </source>
</reference>
<dbReference type="SUPFAM" id="SSF51679">
    <property type="entry name" value="Bacterial luciferase-like"/>
    <property type="match status" value="1"/>
</dbReference>
<dbReference type="Proteomes" id="UP000696413">
    <property type="component" value="Unassembled WGS sequence"/>
</dbReference>
<keyword evidence="3" id="KW-1185">Reference proteome</keyword>
<dbReference type="InterPro" id="IPR019922">
    <property type="entry name" value="Lucif-like_OxRdatse_MSMEG_4141"/>
</dbReference>
<evidence type="ECO:0000313" key="2">
    <source>
        <dbReference type="EMBL" id="MBU8822322.1"/>
    </source>
</evidence>
<accession>A0ABS6HM87</accession>
<comment type="caution">
    <text evidence="2">The sequence shown here is derived from an EMBL/GenBank/DDBJ whole genome shotgun (WGS) entry which is preliminary data.</text>
</comment>
<name>A0ABS6HM87_MYCGD</name>
<organism evidence="2 3">
    <name type="scientific">Mycolicibacterium goodii</name>
    <name type="common">Mycobacterium goodii</name>
    <dbReference type="NCBI Taxonomy" id="134601"/>
    <lineage>
        <taxon>Bacteria</taxon>
        <taxon>Bacillati</taxon>
        <taxon>Actinomycetota</taxon>
        <taxon>Actinomycetes</taxon>
        <taxon>Mycobacteriales</taxon>
        <taxon>Mycobacteriaceae</taxon>
        <taxon>Mycolicibacterium</taxon>
    </lineage>
</organism>
<protein>
    <submittedName>
        <fullName evidence="2">TIGR03620 family F420-dependent LLM class oxidoreductase</fullName>
    </submittedName>
</protein>
<sequence length="294" mass="32638">MRETEHGTRRHAQQFGTYGAWLNPSSGDHARIGYAPELEDLGFRTIWLGIGAGTRGSLDLIEQVVSHTRTAMVASAIINVWRIDPHSVAYRYHQIVDRHGPRVVLGIGLGHPERVEDYTSPYRVLEDFVDILLAQRVPAEAIVLAALSARTLRLASARTLGAHPYLTVPEHTRRARDIMGDNAFLAPEHKVVLTDNPSQWREIGRTMVRDPYLQLRNYRKNLQRHGFTEADVAGAGSDRLIDALVASGDPSAIRRRLDDHLTAGADHVGVQVLTAEPTNSPMPAFRALAQHLRA</sequence>
<dbReference type="Pfam" id="PF00296">
    <property type="entry name" value="Bac_luciferase"/>
    <property type="match status" value="1"/>
</dbReference>
<dbReference type="NCBIfam" id="TIGR03620">
    <property type="entry name" value="F420_MSMEG_4141"/>
    <property type="match status" value="1"/>
</dbReference>
<dbReference type="RefSeq" id="WP_214394384.1">
    <property type="nucleotide sequence ID" value="NZ_JAHBOL010000001.1"/>
</dbReference>
<dbReference type="EMBL" id="JAHBOM010000003">
    <property type="protein sequence ID" value="MBU8822322.1"/>
    <property type="molecule type" value="Genomic_DNA"/>
</dbReference>
<gene>
    <name evidence="2" type="ORF">KL859_05445</name>
</gene>
<feature type="domain" description="Luciferase-like" evidence="1">
    <location>
        <begin position="33"/>
        <end position="266"/>
    </location>
</feature>
<proteinExistence type="predicted"/>
<evidence type="ECO:0000259" key="1">
    <source>
        <dbReference type="Pfam" id="PF00296"/>
    </source>
</evidence>
<evidence type="ECO:0000313" key="3">
    <source>
        <dbReference type="Proteomes" id="UP000696413"/>
    </source>
</evidence>
<dbReference type="Gene3D" id="3.20.20.30">
    <property type="entry name" value="Luciferase-like domain"/>
    <property type="match status" value="2"/>
</dbReference>
<dbReference type="InterPro" id="IPR036661">
    <property type="entry name" value="Luciferase-like_sf"/>
</dbReference>
<dbReference type="InterPro" id="IPR011251">
    <property type="entry name" value="Luciferase-like_dom"/>
</dbReference>